<evidence type="ECO:0000313" key="3">
    <source>
        <dbReference type="Proteomes" id="UP001054945"/>
    </source>
</evidence>
<organism evidence="2 3">
    <name type="scientific">Caerostris extrusa</name>
    <name type="common">Bark spider</name>
    <name type="synonym">Caerostris bankana</name>
    <dbReference type="NCBI Taxonomy" id="172846"/>
    <lineage>
        <taxon>Eukaryota</taxon>
        <taxon>Metazoa</taxon>
        <taxon>Ecdysozoa</taxon>
        <taxon>Arthropoda</taxon>
        <taxon>Chelicerata</taxon>
        <taxon>Arachnida</taxon>
        <taxon>Araneae</taxon>
        <taxon>Araneomorphae</taxon>
        <taxon>Entelegynae</taxon>
        <taxon>Araneoidea</taxon>
        <taxon>Araneidae</taxon>
        <taxon>Caerostris</taxon>
    </lineage>
</organism>
<dbReference type="EMBL" id="BPLR01000790">
    <property type="protein sequence ID" value="GIY97524.1"/>
    <property type="molecule type" value="Genomic_DNA"/>
</dbReference>
<dbReference type="Proteomes" id="UP001054945">
    <property type="component" value="Unassembled WGS sequence"/>
</dbReference>
<name>A0AAV4XS34_CAEEX</name>
<sequence length="100" mass="11785">MINRKFTKNATEEYKQTRSNEKRLHKSKKKCHKENLLEEVKSSNESRAFYRAVNKEHKTLNQRPPSTPSQVIIEAPAEEYEEEDLIETPTIDEVQDILIN</sequence>
<keyword evidence="3" id="KW-1185">Reference proteome</keyword>
<feature type="region of interest" description="Disordered" evidence="1">
    <location>
        <begin position="1"/>
        <end position="38"/>
    </location>
</feature>
<comment type="caution">
    <text evidence="2">The sequence shown here is derived from an EMBL/GenBank/DDBJ whole genome shotgun (WGS) entry which is preliminary data.</text>
</comment>
<reference evidence="2 3" key="1">
    <citation type="submission" date="2021-06" db="EMBL/GenBank/DDBJ databases">
        <title>Caerostris extrusa draft genome.</title>
        <authorList>
            <person name="Kono N."/>
            <person name="Arakawa K."/>
        </authorList>
    </citation>
    <scope>NUCLEOTIDE SEQUENCE [LARGE SCALE GENOMIC DNA]</scope>
</reference>
<gene>
    <name evidence="2" type="ORF">CEXT_557131</name>
</gene>
<evidence type="ECO:0000313" key="2">
    <source>
        <dbReference type="EMBL" id="GIY97524.1"/>
    </source>
</evidence>
<feature type="compositionally biased region" description="Basic and acidic residues" evidence="1">
    <location>
        <begin position="10"/>
        <end position="22"/>
    </location>
</feature>
<feature type="compositionally biased region" description="Basic residues" evidence="1">
    <location>
        <begin position="23"/>
        <end position="32"/>
    </location>
</feature>
<proteinExistence type="predicted"/>
<protein>
    <submittedName>
        <fullName evidence="2">Uncharacterized protein</fullName>
    </submittedName>
</protein>
<dbReference type="AlphaFoldDB" id="A0AAV4XS34"/>
<accession>A0AAV4XS34</accession>
<evidence type="ECO:0000256" key="1">
    <source>
        <dbReference type="SAM" id="MobiDB-lite"/>
    </source>
</evidence>